<comment type="pathway">
    <text evidence="2">Protein modification; protein glycosylation.</text>
</comment>
<keyword evidence="10" id="KW-1185">Reference proteome</keyword>
<feature type="transmembrane region" description="Helical" evidence="7">
    <location>
        <begin position="12"/>
        <end position="30"/>
    </location>
</feature>
<evidence type="ECO:0000256" key="2">
    <source>
        <dbReference type="ARBA" id="ARBA00004922"/>
    </source>
</evidence>
<dbReference type="GO" id="GO:0032580">
    <property type="term" value="C:Golgi cisterna membrane"/>
    <property type="evidence" value="ECO:0007669"/>
    <property type="project" value="UniProtKB-SubCell"/>
</dbReference>
<dbReference type="Pfam" id="PF00852">
    <property type="entry name" value="Glyco_transf_10"/>
    <property type="match status" value="1"/>
</dbReference>
<dbReference type="AlphaFoldDB" id="A0A8S1H6Z6"/>
<dbReference type="GO" id="GO:0008417">
    <property type="term" value="F:fucosyltransferase activity"/>
    <property type="evidence" value="ECO:0007669"/>
    <property type="project" value="InterPro"/>
</dbReference>
<reference evidence="9" key="1">
    <citation type="submission" date="2020-10" db="EMBL/GenBank/DDBJ databases">
        <authorList>
            <person name="Kikuchi T."/>
        </authorList>
    </citation>
    <scope>NUCLEOTIDE SEQUENCE</scope>
    <source>
        <strain evidence="9">NKZ352</strain>
    </source>
</reference>
<evidence type="ECO:0000256" key="4">
    <source>
        <dbReference type="ARBA" id="ARBA00022676"/>
    </source>
</evidence>
<feature type="domain" description="Fucosyltransferase C-terminal" evidence="8">
    <location>
        <begin position="215"/>
        <end position="393"/>
    </location>
</feature>
<dbReference type="GO" id="GO:0000139">
    <property type="term" value="C:Golgi membrane"/>
    <property type="evidence" value="ECO:0007669"/>
    <property type="project" value="UniProtKB-SubCell"/>
</dbReference>
<organism evidence="9 10">
    <name type="scientific">Caenorhabditis auriculariae</name>
    <dbReference type="NCBI Taxonomy" id="2777116"/>
    <lineage>
        <taxon>Eukaryota</taxon>
        <taxon>Metazoa</taxon>
        <taxon>Ecdysozoa</taxon>
        <taxon>Nematoda</taxon>
        <taxon>Chromadorea</taxon>
        <taxon>Rhabditida</taxon>
        <taxon>Rhabditina</taxon>
        <taxon>Rhabditomorpha</taxon>
        <taxon>Rhabditoidea</taxon>
        <taxon>Rhabditidae</taxon>
        <taxon>Peloderinae</taxon>
        <taxon>Caenorhabditis</taxon>
    </lineage>
</organism>
<dbReference type="InterPro" id="IPR038577">
    <property type="entry name" value="GT10-like_C_sf"/>
</dbReference>
<dbReference type="InterPro" id="IPR001503">
    <property type="entry name" value="Glyco_trans_10"/>
</dbReference>
<evidence type="ECO:0000256" key="6">
    <source>
        <dbReference type="ARBA" id="ARBA00023034"/>
    </source>
</evidence>
<comment type="caution">
    <text evidence="9">The sequence shown here is derived from an EMBL/GenBank/DDBJ whole genome shotgun (WGS) entry which is preliminary data.</text>
</comment>
<dbReference type="Gene3D" id="3.40.50.11660">
    <property type="entry name" value="Glycosyl transferase family 10, C-terminal domain"/>
    <property type="match status" value="1"/>
</dbReference>
<dbReference type="PANTHER" id="PTHR48438">
    <property type="entry name" value="ALPHA-(1,3)-FUCOSYLTRANSFERASE C-RELATED"/>
    <property type="match status" value="1"/>
</dbReference>
<dbReference type="PANTHER" id="PTHR48438:SF1">
    <property type="entry name" value="ALPHA-(1,3)-FUCOSYLTRANSFERASE C-RELATED"/>
    <property type="match status" value="1"/>
</dbReference>
<keyword evidence="7" id="KW-0812">Transmembrane</keyword>
<keyword evidence="6 7" id="KW-0333">Golgi apparatus</keyword>
<name>A0A8S1H6Z6_9PELO</name>
<dbReference type="EMBL" id="CAJGYM010000026">
    <property type="protein sequence ID" value="CAD6192266.1"/>
    <property type="molecule type" value="Genomic_DNA"/>
</dbReference>
<dbReference type="EC" id="2.4.1.-" evidence="7"/>
<comment type="subcellular location">
    <subcellularLocation>
        <location evidence="1">Golgi apparatus membrane</location>
        <topology evidence="1">Single-pass type II membrane protein</topology>
    </subcellularLocation>
    <subcellularLocation>
        <location evidence="7">Golgi apparatus</location>
        <location evidence="7">Golgi stack membrane</location>
        <topology evidence="7">Single-pass type II membrane protein</topology>
    </subcellularLocation>
</comment>
<evidence type="ECO:0000256" key="5">
    <source>
        <dbReference type="ARBA" id="ARBA00022679"/>
    </source>
</evidence>
<evidence type="ECO:0000256" key="3">
    <source>
        <dbReference type="ARBA" id="ARBA00008919"/>
    </source>
</evidence>
<dbReference type="Proteomes" id="UP000835052">
    <property type="component" value="Unassembled WGS sequence"/>
</dbReference>
<sequence length="417" mass="48753">MIRQSRQFFSRWKFLIFGCCVTYLLVFYLPPKDEKVYIEMASQEDEIINKFNEPKALTTNIPLRIEPSLIKKEVFNFNPVGKEPFFVEEVMTDSPIKLAERMKCNVKKGEKRVILSWNAGHSQENLNGCKDWNCEYTHDRSKVAEAAAVLLSHQDPSFIRQSLDQYVIYFSQQDYFNMSLGFRHDTAASSPYGYTVKLGPKSRKTGEIVDKKVVEGKSKGAAWFVSHCSTNSRREAFVHELQKHFPVDIYGGCGTLKCQRNTLCESMLDTDYHFYVAFENSICKDYNTEKLWRQGFQRTIIPLVLKRSLAEPFVPPNSFLAVDDYKTVEEMAQHMQYLMKNHTAYMEYFEWQKDYKVVFLDGSNHDVLERPWGFCQVCRLVWEQPRQYHVIEKWSKFWQESCEKDGSLVNTILAGSL</sequence>
<dbReference type="FunFam" id="3.40.50.11660:FF:000015">
    <property type="entry name" value="Predicted protein"/>
    <property type="match status" value="1"/>
</dbReference>
<evidence type="ECO:0000313" key="10">
    <source>
        <dbReference type="Proteomes" id="UP000835052"/>
    </source>
</evidence>
<evidence type="ECO:0000313" key="9">
    <source>
        <dbReference type="EMBL" id="CAD6192266.1"/>
    </source>
</evidence>
<dbReference type="OrthoDB" id="427096at2759"/>
<keyword evidence="4 7" id="KW-0328">Glycosyltransferase</keyword>
<evidence type="ECO:0000256" key="1">
    <source>
        <dbReference type="ARBA" id="ARBA00004323"/>
    </source>
</evidence>
<keyword evidence="5 7" id="KW-0808">Transferase</keyword>
<accession>A0A8S1H6Z6</accession>
<comment type="similarity">
    <text evidence="3 7">Belongs to the glycosyltransferase 10 family.</text>
</comment>
<dbReference type="SUPFAM" id="SSF53756">
    <property type="entry name" value="UDP-Glycosyltransferase/glycogen phosphorylase"/>
    <property type="match status" value="1"/>
</dbReference>
<evidence type="ECO:0000259" key="8">
    <source>
        <dbReference type="Pfam" id="PF00852"/>
    </source>
</evidence>
<evidence type="ECO:0000256" key="7">
    <source>
        <dbReference type="RuleBase" id="RU003832"/>
    </source>
</evidence>
<proteinExistence type="inferred from homology"/>
<keyword evidence="7" id="KW-1133">Transmembrane helix</keyword>
<protein>
    <recommendedName>
        <fullName evidence="7">Fucosyltransferase</fullName>
        <ecNumber evidence="7">2.4.1.-</ecNumber>
    </recommendedName>
</protein>
<gene>
    <name evidence="9" type="ORF">CAUJ_LOCUS8185</name>
</gene>
<keyword evidence="7" id="KW-0472">Membrane</keyword>
<dbReference type="InterPro" id="IPR055270">
    <property type="entry name" value="Glyco_tran_10_C"/>
</dbReference>